<dbReference type="RefSeq" id="WP_100667465.1">
    <property type="nucleotide sequence ID" value="NZ_CP024955.1"/>
</dbReference>
<name>A0A2K8N5L8_9BACL</name>
<dbReference type="PROSITE" id="PS51257">
    <property type="entry name" value="PROKAR_LIPOPROTEIN"/>
    <property type="match status" value="1"/>
</dbReference>
<dbReference type="PANTHER" id="PTHR35271">
    <property type="entry name" value="ABC TRANSPORTER, SUBSTRATE-BINDING LIPOPROTEIN-RELATED"/>
    <property type="match status" value="1"/>
</dbReference>
<evidence type="ECO:0000313" key="3">
    <source>
        <dbReference type="Proteomes" id="UP000231932"/>
    </source>
</evidence>
<organism evidence="2 3">
    <name type="scientific">Kyrpidia spormannii</name>
    <dbReference type="NCBI Taxonomy" id="2055160"/>
    <lineage>
        <taxon>Bacteria</taxon>
        <taxon>Bacillati</taxon>
        <taxon>Bacillota</taxon>
        <taxon>Bacilli</taxon>
        <taxon>Bacillales</taxon>
        <taxon>Alicyclobacillaceae</taxon>
        <taxon>Kyrpidia</taxon>
    </lineage>
</organism>
<dbReference type="Gene3D" id="3.40.50.2300">
    <property type="match status" value="2"/>
</dbReference>
<dbReference type="Pfam" id="PF04392">
    <property type="entry name" value="ABC_sub_bind"/>
    <property type="match status" value="1"/>
</dbReference>
<dbReference type="Proteomes" id="UP000231932">
    <property type="component" value="Chromosome"/>
</dbReference>
<dbReference type="InterPro" id="IPR028082">
    <property type="entry name" value="Peripla_BP_I"/>
</dbReference>
<protein>
    <submittedName>
        <fullName evidence="2">Sugar ABC transporter substrate-binding protein</fullName>
    </submittedName>
</protein>
<sequence>MERMKNRGWLLAGVVAMTMVVTGCGAQNSAGTTSGGSDAGKVKKIGIIQIMDHPALNAARDGFIQALADAGYKEGEKVTFDRQNAQNDQSVAKTIADKFVRDKDDLILAVATPSAQAVYNATKTIPIVFTAVTDPVKAGLVQSLDHPGTNVTGTSDAVPIGEQLKLIQQILPHAKNVGFLYNPGEPNSVVQLDQAKQVAPQFGFNLIPQPVSGLNDVKVATAQLTSKVDAIYVPTDNTVVSAIATVVATAKEKKIPVFGSEEGQVQQGALITKGIDYKKLGYQAGQLAVKILSGADPKTLPVETAKNLGVVVNLKTAQDLGITIPDSLLQDAKKIQ</sequence>
<feature type="signal peptide" evidence="1">
    <location>
        <begin position="1"/>
        <end position="26"/>
    </location>
</feature>
<evidence type="ECO:0000313" key="2">
    <source>
        <dbReference type="EMBL" id="ATY84651.1"/>
    </source>
</evidence>
<accession>A0A2K8N5L8</accession>
<keyword evidence="3" id="KW-1185">Reference proteome</keyword>
<dbReference type="SUPFAM" id="SSF53822">
    <property type="entry name" value="Periplasmic binding protein-like I"/>
    <property type="match status" value="1"/>
</dbReference>
<dbReference type="CDD" id="cd06325">
    <property type="entry name" value="PBP1_ABC_unchar_transporter"/>
    <property type="match status" value="1"/>
</dbReference>
<dbReference type="KEGG" id="kyr:CVV65_06575"/>
<gene>
    <name evidence="2" type="ORF">CVV65_06575</name>
</gene>
<reference evidence="3" key="1">
    <citation type="submission" date="2017-11" db="EMBL/GenBank/DDBJ databases">
        <title>Complete Genome Sequence of Kyrpidia sp. Strain EA-1, a thermophilic, hydrogen-oxidizing Bacterium, isolated from the Azores.</title>
        <authorList>
            <person name="Reiner J.E."/>
            <person name="Lapp C.J."/>
            <person name="Bunk B."/>
            <person name="Gescher J."/>
        </authorList>
    </citation>
    <scope>NUCLEOTIDE SEQUENCE [LARGE SCALE GENOMIC DNA]</scope>
    <source>
        <strain evidence="3">EA-1</strain>
    </source>
</reference>
<feature type="chain" id="PRO_5014804255" evidence="1">
    <location>
        <begin position="27"/>
        <end position="336"/>
    </location>
</feature>
<dbReference type="PANTHER" id="PTHR35271:SF1">
    <property type="entry name" value="ABC TRANSPORTER, SUBSTRATE-BINDING LIPOPROTEIN"/>
    <property type="match status" value="1"/>
</dbReference>
<dbReference type="EMBL" id="CP024955">
    <property type="protein sequence ID" value="ATY84651.1"/>
    <property type="molecule type" value="Genomic_DNA"/>
</dbReference>
<dbReference type="AlphaFoldDB" id="A0A2K8N5L8"/>
<proteinExistence type="predicted"/>
<dbReference type="InterPro" id="IPR007487">
    <property type="entry name" value="ABC_transpt-TYRBP-like"/>
</dbReference>
<evidence type="ECO:0000256" key="1">
    <source>
        <dbReference type="SAM" id="SignalP"/>
    </source>
</evidence>
<keyword evidence="1" id="KW-0732">Signal</keyword>
<dbReference type="OrthoDB" id="9776955at2"/>